<evidence type="ECO:0000256" key="1">
    <source>
        <dbReference type="SAM" id="MobiDB-lite"/>
    </source>
</evidence>
<sequence length="55" mass="6136">MSARKPKSFWRSALASKQLSPPKSRRPSPLKRLSHASRGLSLTACEYLYSSSART</sequence>
<evidence type="ECO:0000313" key="3">
    <source>
        <dbReference type="Proteomes" id="UP000324748"/>
    </source>
</evidence>
<proteinExistence type="predicted"/>
<dbReference type="AlphaFoldDB" id="A0A5B0P1Q9"/>
<dbReference type="Proteomes" id="UP000324748">
    <property type="component" value="Unassembled WGS sequence"/>
</dbReference>
<evidence type="ECO:0000313" key="2">
    <source>
        <dbReference type="EMBL" id="KAA1093979.1"/>
    </source>
</evidence>
<feature type="compositionally biased region" description="Basic residues" evidence="1">
    <location>
        <begin position="23"/>
        <end position="35"/>
    </location>
</feature>
<gene>
    <name evidence="2" type="ORF">PGT21_005321</name>
</gene>
<protein>
    <submittedName>
        <fullName evidence="2">Uncharacterized protein</fullName>
    </submittedName>
</protein>
<feature type="region of interest" description="Disordered" evidence="1">
    <location>
        <begin position="1"/>
        <end position="35"/>
    </location>
</feature>
<name>A0A5B0P1Q9_PUCGR</name>
<keyword evidence="3" id="KW-1185">Reference proteome</keyword>
<reference evidence="2 3" key="1">
    <citation type="submission" date="2019-05" db="EMBL/GenBank/DDBJ databases">
        <title>Emergence of the Ug99 lineage of the wheat stem rust pathogen through somatic hybridization.</title>
        <authorList>
            <person name="Li F."/>
            <person name="Upadhyaya N.M."/>
            <person name="Sperschneider J."/>
            <person name="Matny O."/>
            <person name="Nguyen-Phuc H."/>
            <person name="Mago R."/>
            <person name="Raley C."/>
            <person name="Miller M.E."/>
            <person name="Silverstein K.A.T."/>
            <person name="Henningsen E."/>
            <person name="Hirsch C.D."/>
            <person name="Visser B."/>
            <person name="Pretorius Z.A."/>
            <person name="Steffenson B.J."/>
            <person name="Schwessinger B."/>
            <person name="Dodds P.N."/>
            <person name="Figueroa M."/>
        </authorList>
    </citation>
    <scope>NUCLEOTIDE SEQUENCE [LARGE SCALE GENOMIC DNA]</scope>
    <source>
        <strain evidence="2">21-0</strain>
    </source>
</reference>
<accession>A0A5B0P1Q9</accession>
<comment type="caution">
    <text evidence="2">The sequence shown here is derived from an EMBL/GenBank/DDBJ whole genome shotgun (WGS) entry which is preliminary data.</text>
</comment>
<dbReference type="EMBL" id="VSWC01000079">
    <property type="protein sequence ID" value="KAA1093979.1"/>
    <property type="molecule type" value="Genomic_DNA"/>
</dbReference>
<organism evidence="2 3">
    <name type="scientific">Puccinia graminis f. sp. tritici</name>
    <dbReference type="NCBI Taxonomy" id="56615"/>
    <lineage>
        <taxon>Eukaryota</taxon>
        <taxon>Fungi</taxon>
        <taxon>Dikarya</taxon>
        <taxon>Basidiomycota</taxon>
        <taxon>Pucciniomycotina</taxon>
        <taxon>Pucciniomycetes</taxon>
        <taxon>Pucciniales</taxon>
        <taxon>Pucciniaceae</taxon>
        <taxon>Puccinia</taxon>
    </lineage>
</organism>